<dbReference type="InterPro" id="IPR005553">
    <property type="entry name" value="CLAG"/>
</dbReference>
<sequence length="1666" mass="182233">MKIASSIFAGCALVLALAVFFEKDSGARAVRVTADEEDDKSGDSAKKSRLPKLFKTSKGKGDRVETAGAAPASGEEQKSTKHKFFKKLKLSTPVQTPTAEGETSPDPQDAGEQAAPTAKPEKRKFPLRLKLPQSLTRSKGQRGRSTESTETAEGADSAEASDSAEAAQSTDTGAAAEATSSVGAVESDEGSQAAESVSHDQPAGKKGPRFMSKLKWKVSRKTPKAPKKTTPKKGKKDKGALPPPASPQAEALFNEIEVYRPKAKELSHKKQYDSLAPISANQNENLTALEELLSSDFVTDGVTRAIGDLCERVQHAVGEGRACPVGSVPQIDCSRRSLEDMKAFLEAFEYALASAPAVNACGEAYAESVALHDLLVIQVPLSPRPIRSPADMKSRLDALFAPGTPTPIEESSDSEGSASSTDSGSEADRVTSTSASPASGSSADAAVRAAAEPEAAAAEASATQSLSMLELKKQQVEEPQQKETRKPKRDAKPSPPADNLHIRPLPCGKHLTRELHATAPRRLFFTGVRNPVVSVIYNLLFQAWNRWDELFADEGACRPFPRISTLLRVGSEQRLTQLDGLCGVALKKLKGKPKTPARLPVVPREKFFRRTRVAGVAQFSCDLLNRAARAFDLGESAGVGELNSRMESLDDDMKARSLSLERNASAGTNYRRICLAFRHSVENVPHISNVLSCAFGDTVLANNTPVATPHGRASPEGSDAESAAAVESAAETTAPEAAAAEAAAPEAAQAASSVESTALLQTQAKVDSPAVITEGDESPEEKAASAQRVFNWFKLRGEAKLDAANLRAVLRLDYETWWLSLLLGDERSLKEMRSKAKASCKEAAKKELSGDAEVCTRHSQKKWWDKTCAKKVSRFDCEPVKDVSGFVGYMKEMSTVVAALAAHDTLVKKPSQKEKGRPFATLANDSAAQKTLSSHNAYAVALISAFQFYSQSVFSNKELLHGLGPVAAWESSLLQALFAGKGKKSWLFGRFTGALLRRFGSRLAEKAYTPEMMHFLHRTLRPDTRQKMFQAIKVVVHPLAMKHLNQMAALYSDKTGRVNKAGGFAQEVDKTIQQWTRHGMTEKMVERLEKGEKLTPADYAGVNILTMPVPVRERLDSLIAERLEVALNNLAGNPENVEVARAGCDFASLRSNALEVIEDSRYLLKHGGGEGLMFLGKVVDPGDTSLRARGFFAKTWSGMKKMAKSILRLPPYQAQHFVFAGVQVRDDLVSQVVQEMASIYNRNAAFFKNEIAFRKAVSELVLVYEHLLRDRRREPFMVPVTSLLDNINPDYAQMDGKPRQQEFQTSALSQIFAQAWSLFFSVSMNNFINPLSMEKLENEYSKDAWKKSVTDNLAVNSFRSVFLGSDLPLMLYDQLIPKAQKQMLKRSKYGVATMFAYQTVMTGRLYAAQSLPNLGMFLQAQGPYFGDTIIRWQRKRRMDRIIEIFSWISLGLFCFGAVSEALRTTSQAVEHVVQNQSSLSPSVAGCPPLGICADGSIGDPIASPPTAAASAVFQSMTMIGLGMAFGPAIAVWRIAVSHVKILSRFEMAIGNAFRRIGRWFRAKWRGRWFTKKQNDKIRKEMEKHASKLKAHQRSLITHKSENFVDQPVAAVAPTFDDIFTSEGSASAEGSNGGFFEIESVSMRKPRTDRSMQVRRHDLLVERLSRM</sequence>
<organism evidence="3 4">
    <name type="scientific">Besnoitia besnoiti</name>
    <name type="common">Apicomplexan protozoan</name>
    <dbReference type="NCBI Taxonomy" id="94643"/>
    <lineage>
        <taxon>Eukaryota</taxon>
        <taxon>Sar</taxon>
        <taxon>Alveolata</taxon>
        <taxon>Apicomplexa</taxon>
        <taxon>Conoidasida</taxon>
        <taxon>Coccidia</taxon>
        <taxon>Eucoccidiorida</taxon>
        <taxon>Eimeriorina</taxon>
        <taxon>Sarcocystidae</taxon>
        <taxon>Besnoitia</taxon>
    </lineage>
</organism>
<evidence type="ECO:0008006" key="5">
    <source>
        <dbReference type="Google" id="ProtNLM"/>
    </source>
</evidence>
<feature type="compositionally biased region" description="Low complexity" evidence="1">
    <location>
        <begin position="720"/>
        <end position="737"/>
    </location>
</feature>
<feature type="compositionally biased region" description="Low complexity" evidence="1">
    <location>
        <begin position="432"/>
        <end position="467"/>
    </location>
</feature>
<feature type="compositionally biased region" description="Basic and acidic residues" evidence="1">
    <location>
        <begin position="470"/>
        <end position="484"/>
    </location>
</feature>
<feature type="chain" id="PRO_5013129197" description="Rhoptry neck protein RON2" evidence="2">
    <location>
        <begin position="30"/>
        <end position="1666"/>
    </location>
</feature>
<feature type="compositionally biased region" description="Low complexity" evidence="1">
    <location>
        <begin position="146"/>
        <end position="172"/>
    </location>
</feature>
<keyword evidence="4" id="KW-1185">Reference proteome</keyword>
<feature type="compositionally biased region" description="Basic residues" evidence="1">
    <location>
        <begin position="80"/>
        <end position="89"/>
    </location>
</feature>
<dbReference type="GO" id="GO:0005730">
    <property type="term" value="C:nucleolus"/>
    <property type="evidence" value="ECO:0007669"/>
    <property type="project" value="InterPro"/>
</dbReference>
<dbReference type="STRING" id="94643.A0A2A9M5M3"/>
<dbReference type="RefSeq" id="XP_029215620.1">
    <property type="nucleotide sequence ID" value="XM_029361265.1"/>
</dbReference>
<dbReference type="OrthoDB" id="346922at2759"/>
<comment type="caution">
    <text evidence="3">The sequence shown here is derived from an EMBL/GenBank/DDBJ whole genome shotgun (WGS) entry which is preliminary data.</text>
</comment>
<dbReference type="PANTHER" id="PTHR23216">
    <property type="entry name" value="NUCLEOLAR AND COILED-BODY PHOSPHOPROTEIN 1"/>
    <property type="match status" value="1"/>
</dbReference>
<dbReference type="EMBL" id="NWUJ01000014">
    <property type="protein sequence ID" value="PFH31611.1"/>
    <property type="molecule type" value="Genomic_DNA"/>
</dbReference>
<feature type="region of interest" description="Disordered" evidence="1">
    <location>
        <begin position="706"/>
        <end position="737"/>
    </location>
</feature>
<feature type="compositionally biased region" description="Basic residues" evidence="1">
    <location>
        <begin position="206"/>
        <end position="236"/>
    </location>
</feature>
<feature type="region of interest" description="Disordered" evidence="1">
    <location>
        <begin position="398"/>
        <end position="505"/>
    </location>
</feature>
<dbReference type="GeneID" id="40307637"/>
<protein>
    <recommendedName>
        <fullName evidence="5">Rhoptry neck protein RON2</fullName>
    </recommendedName>
</protein>
<proteinExistence type="predicted"/>
<name>A0A2A9M5M3_BESBE</name>
<keyword evidence="2" id="KW-0732">Signal</keyword>
<feature type="region of interest" description="Disordered" evidence="1">
    <location>
        <begin position="32"/>
        <end position="247"/>
    </location>
</feature>
<evidence type="ECO:0000256" key="2">
    <source>
        <dbReference type="SAM" id="SignalP"/>
    </source>
</evidence>
<dbReference type="Proteomes" id="UP000224006">
    <property type="component" value="Unassembled WGS sequence"/>
</dbReference>
<evidence type="ECO:0000313" key="3">
    <source>
        <dbReference type="EMBL" id="PFH31611.1"/>
    </source>
</evidence>
<dbReference type="KEGG" id="bbes:BESB_025850"/>
<dbReference type="Pfam" id="PF03805">
    <property type="entry name" value="CLAG"/>
    <property type="match status" value="1"/>
</dbReference>
<feature type="compositionally biased region" description="Basic residues" evidence="1">
    <location>
        <begin position="47"/>
        <end position="58"/>
    </location>
</feature>
<feature type="signal peptide" evidence="2">
    <location>
        <begin position="1"/>
        <end position="29"/>
    </location>
</feature>
<dbReference type="VEuPathDB" id="ToxoDB:BESB_025850"/>
<feature type="compositionally biased region" description="Low complexity" evidence="1">
    <location>
        <begin position="414"/>
        <end position="424"/>
    </location>
</feature>
<evidence type="ECO:0000313" key="4">
    <source>
        <dbReference type="Proteomes" id="UP000224006"/>
    </source>
</evidence>
<dbReference type="GO" id="GO:0020035">
    <property type="term" value="P:adhesion of symbiont to microvasculature"/>
    <property type="evidence" value="ECO:0007669"/>
    <property type="project" value="InterPro"/>
</dbReference>
<dbReference type="PANTHER" id="PTHR23216:SF1">
    <property type="entry name" value="NUCLEOLAR AND COILED-BODY PHOSPHOPROTEIN 1"/>
    <property type="match status" value="1"/>
</dbReference>
<reference evidence="3 4" key="1">
    <citation type="submission" date="2017-09" db="EMBL/GenBank/DDBJ databases">
        <title>Genome sequencing of Besnoitia besnoiti strain Bb-Ger1.</title>
        <authorList>
            <person name="Schares G."/>
            <person name="Venepally P."/>
            <person name="Lorenzi H.A."/>
        </authorList>
    </citation>
    <scope>NUCLEOTIDE SEQUENCE [LARGE SCALE GENOMIC DNA]</scope>
    <source>
        <strain evidence="3 4">Bb-Ger1</strain>
    </source>
</reference>
<accession>A0A2A9M5M3</accession>
<gene>
    <name evidence="3" type="ORF">BESB_025850</name>
</gene>
<evidence type="ECO:0000256" key="1">
    <source>
        <dbReference type="SAM" id="MobiDB-lite"/>
    </source>
</evidence>
<dbReference type="InterPro" id="IPR039191">
    <property type="entry name" value="Nopp140-like"/>
</dbReference>